<dbReference type="EMBL" id="JAAXPE010000004">
    <property type="protein sequence ID" value="NKY85378.1"/>
    <property type="molecule type" value="Genomic_DNA"/>
</dbReference>
<accession>A0A7X6LVJ4</accession>
<keyword evidence="2" id="KW-1185">Reference proteome</keyword>
<comment type="caution">
    <text evidence="1">The sequence shown here is derived from an EMBL/GenBank/DDBJ whole genome shotgun (WGS) entry which is preliminary data.</text>
</comment>
<name>A0A7X6LVJ4_9NOCA</name>
<proteinExistence type="predicted"/>
<organism evidence="1 2">
    <name type="scientific">Nocardia veterana</name>
    <dbReference type="NCBI Taxonomy" id="132249"/>
    <lineage>
        <taxon>Bacteria</taxon>
        <taxon>Bacillati</taxon>
        <taxon>Actinomycetota</taxon>
        <taxon>Actinomycetes</taxon>
        <taxon>Mycobacteriales</taxon>
        <taxon>Nocardiaceae</taxon>
        <taxon>Nocardia</taxon>
    </lineage>
</organism>
<dbReference type="AlphaFoldDB" id="A0A7X6LVJ4"/>
<evidence type="ECO:0000313" key="2">
    <source>
        <dbReference type="Proteomes" id="UP000523447"/>
    </source>
</evidence>
<sequence>MTDRPEYKCAIVVSDELATGLAANAASVLALTMGNRVEGLVGADVKDADGVIHPGVISVPLPILRAPRERVAAISRAAAQRDEMFVVGFSALAQGCRTYEEYIDKMAATPTDDVAPIGVGLHGRRKDVAKLVGSLPLFG</sequence>
<dbReference type="InterPro" id="IPR018988">
    <property type="entry name" value="DUF2000"/>
</dbReference>
<dbReference type="RefSeq" id="WP_040719481.1">
    <property type="nucleotide sequence ID" value="NZ_CAWPHS010000034.1"/>
</dbReference>
<protein>
    <submittedName>
        <fullName evidence="1">DUF2000 domain-containing protein</fullName>
    </submittedName>
</protein>
<dbReference type="Pfam" id="PF09391">
    <property type="entry name" value="DUF2000"/>
    <property type="match status" value="1"/>
</dbReference>
<dbReference type="InterPro" id="IPR023476">
    <property type="entry name" value="Pep_tRNA_hydro_II_dom_sf"/>
</dbReference>
<dbReference type="Proteomes" id="UP000523447">
    <property type="component" value="Unassembled WGS sequence"/>
</dbReference>
<evidence type="ECO:0000313" key="1">
    <source>
        <dbReference type="EMBL" id="NKY85378.1"/>
    </source>
</evidence>
<dbReference type="InterPro" id="IPR017021">
    <property type="entry name" value="UCP033763"/>
</dbReference>
<reference evidence="1 2" key="1">
    <citation type="submission" date="2020-04" db="EMBL/GenBank/DDBJ databases">
        <title>MicrobeNet Type strains.</title>
        <authorList>
            <person name="Nicholson A.C."/>
        </authorList>
    </citation>
    <scope>NUCLEOTIDE SEQUENCE [LARGE SCALE GENOMIC DNA]</scope>
    <source>
        <strain evidence="1 2">DSM 44445</strain>
    </source>
</reference>
<dbReference type="Gene3D" id="3.40.1490.10">
    <property type="entry name" value="Bit1"/>
    <property type="match status" value="1"/>
</dbReference>
<gene>
    <name evidence="1" type="ORF">HGA07_07035</name>
</gene>
<dbReference type="PIRSF" id="PIRSF033736">
    <property type="entry name" value="UCP033763"/>
    <property type="match status" value="1"/>
</dbReference>
<dbReference type="SUPFAM" id="SSF102462">
    <property type="entry name" value="Peptidyl-tRNA hydrolase II"/>
    <property type="match status" value="1"/>
</dbReference>